<dbReference type="InterPro" id="IPR027359">
    <property type="entry name" value="Volt_channel_dom_sf"/>
</dbReference>
<feature type="transmembrane region" description="Helical" evidence="11">
    <location>
        <begin position="104"/>
        <end position="128"/>
    </location>
</feature>
<dbReference type="Pfam" id="PF00324">
    <property type="entry name" value="AA_permease"/>
    <property type="match status" value="1"/>
</dbReference>
<dbReference type="PANTHER" id="PTHR46988:SF2">
    <property type="entry name" value="TWO PORE CALCIUM CHANNEL PROTEIN 1"/>
    <property type="match status" value="1"/>
</dbReference>
<evidence type="ECO:0000256" key="7">
    <source>
        <dbReference type="ARBA" id="ARBA00023065"/>
    </source>
</evidence>
<keyword evidence="5" id="KW-0106">Calcium</keyword>
<feature type="transmembrane region" description="Helical" evidence="11">
    <location>
        <begin position="704"/>
        <end position="724"/>
    </location>
</feature>
<feature type="transmembrane region" description="Helical" evidence="11">
    <location>
        <begin position="331"/>
        <end position="355"/>
    </location>
</feature>
<keyword evidence="7" id="KW-0406">Ion transport</keyword>
<dbReference type="eggNOG" id="KOG2301">
    <property type="taxonomic scope" value="Eukaryota"/>
</dbReference>
<evidence type="ECO:0000256" key="11">
    <source>
        <dbReference type="SAM" id="Phobius"/>
    </source>
</evidence>
<protein>
    <recommendedName>
        <fullName evidence="16">EF-hand domain-containing protein</fullName>
    </recommendedName>
</protein>
<feature type="transmembrane region" description="Helical" evidence="11">
    <location>
        <begin position="846"/>
        <end position="869"/>
    </location>
</feature>
<evidence type="ECO:0000256" key="9">
    <source>
        <dbReference type="ARBA" id="ARBA00023303"/>
    </source>
</evidence>
<dbReference type="HOGENOM" id="CLU_252289_0_0_1"/>
<dbReference type="EMBL" id="GL376571">
    <property type="status" value="NOT_ANNOTATED_CDS"/>
    <property type="molecule type" value="Genomic_DNA"/>
</dbReference>
<feature type="transmembrane region" description="Helical" evidence="11">
    <location>
        <begin position="1200"/>
        <end position="1218"/>
    </location>
</feature>
<dbReference type="STRING" id="431595.K3X2S3"/>
<keyword evidence="15" id="KW-1185">Reference proteome</keyword>
<feature type="transmembrane region" description="Helical" evidence="11">
    <location>
        <begin position="1230"/>
        <end position="1255"/>
    </location>
</feature>
<keyword evidence="8 11" id="KW-0472">Membrane</keyword>
<dbReference type="Gene3D" id="1.20.1740.10">
    <property type="entry name" value="Amino acid/polyamine transporter I"/>
    <property type="match status" value="1"/>
</dbReference>
<feature type="transmembrane region" description="Helical" evidence="11">
    <location>
        <begin position="1016"/>
        <end position="1034"/>
    </location>
</feature>
<proteinExistence type="predicted"/>
<keyword evidence="9" id="KW-0407">Ion channel</keyword>
<dbReference type="Pfam" id="PF00520">
    <property type="entry name" value="Ion_trans"/>
    <property type="match status" value="2"/>
</dbReference>
<feature type="transmembrane region" description="Helical" evidence="11">
    <location>
        <begin position="1054"/>
        <end position="1073"/>
    </location>
</feature>
<feature type="transmembrane region" description="Helical" evidence="11">
    <location>
        <begin position="427"/>
        <end position="460"/>
    </location>
</feature>
<dbReference type="PANTHER" id="PTHR46988">
    <property type="entry name" value="TWO PORE CALCIUM CHANNEL PROTEIN 1"/>
    <property type="match status" value="1"/>
</dbReference>
<feature type="transmembrane region" description="Helical" evidence="11">
    <location>
        <begin position="234"/>
        <end position="256"/>
    </location>
</feature>
<feature type="transmembrane region" description="Helical" evidence="11">
    <location>
        <begin position="624"/>
        <end position="646"/>
    </location>
</feature>
<feature type="transmembrane region" description="Helical" evidence="11">
    <location>
        <begin position="77"/>
        <end position="98"/>
    </location>
</feature>
<evidence type="ECO:0000256" key="3">
    <source>
        <dbReference type="ARBA" id="ARBA00022692"/>
    </source>
</evidence>
<feature type="domain" description="Amino acid permease/ SLC12A" evidence="12">
    <location>
        <begin position="82"/>
        <end position="512"/>
    </location>
</feature>
<evidence type="ECO:0008006" key="16">
    <source>
        <dbReference type="Google" id="ProtNLM"/>
    </source>
</evidence>
<keyword evidence="4" id="KW-0677">Repeat</keyword>
<keyword evidence="6 11" id="KW-1133">Transmembrane helix</keyword>
<feature type="transmembrane region" description="Helical" evidence="11">
    <location>
        <begin position="159"/>
        <end position="180"/>
    </location>
</feature>
<feature type="compositionally biased region" description="Basic and acidic residues" evidence="10">
    <location>
        <begin position="1296"/>
        <end position="1308"/>
    </location>
</feature>
<evidence type="ECO:0000256" key="2">
    <source>
        <dbReference type="ARBA" id="ARBA00022448"/>
    </source>
</evidence>
<evidence type="ECO:0000256" key="5">
    <source>
        <dbReference type="ARBA" id="ARBA00022837"/>
    </source>
</evidence>
<reference evidence="14" key="3">
    <citation type="submission" date="2015-02" db="UniProtKB">
        <authorList>
            <consortium name="EnsemblProtists"/>
        </authorList>
    </citation>
    <scope>IDENTIFICATION</scope>
    <source>
        <strain evidence="14">DAOM BR144</strain>
    </source>
</reference>
<dbReference type="Proteomes" id="UP000019132">
    <property type="component" value="Unassembled WGS sequence"/>
</dbReference>
<dbReference type="Gene3D" id="1.10.287.70">
    <property type="match status" value="2"/>
</dbReference>
<dbReference type="eggNOG" id="KOG1288">
    <property type="taxonomic scope" value="Eukaryota"/>
</dbReference>
<comment type="subcellular location">
    <subcellularLocation>
        <location evidence="1">Membrane</location>
        <topology evidence="1">Multi-pass membrane protein</topology>
    </subcellularLocation>
</comment>
<dbReference type="InterPro" id="IPR004841">
    <property type="entry name" value="AA-permease/SLC12A_dom"/>
</dbReference>
<dbReference type="InterPro" id="IPR005821">
    <property type="entry name" value="Ion_trans_dom"/>
</dbReference>
<evidence type="ECO:0000256" key="1">
    <source>
        <dbReference type="ARBA" id="ARBA00004141"/>
    </source>
</evidence>
<organism evidence="14 15">
    <name type="scientific">Globisporangium ultimum (strain ATCC 200006 / CBS 805.95 / DAOM BR144)</name>
    <name type="common">Pythium ultimum</name>
    <dbReference type="NCBI Taxonomy" id="431595"/>
    <lineage>
        <taxon>Eukaryota</taxon>
        <taxon>Sar</taxon>
        <taxon>Stramenopiles</taxon>
        <taxon>Oomycota</taxon>
        <taxon>Peronosporomycetes</taxon>
        <taxon>Pythiales</taxon>
        <taxon>Pythiaceae</taxon>
        <taxon>Globisporangium</taxon>
    </lineage>
</organism>
<name>K3X2S3_GLOUD</name>
<feature type="compositionally biased region" description="Low complexity" evidence="10">
    <location>
        <begin position="1267"/>
        <end position="1295"/>
    </location>
</feature>
<dbReference type="GO" id="GO:0016020">
    <property type="term" value="C:membrane"/>
    <property type="evidence" value="ECO:0007669"/>
    <property type="project" value="UniProtKB-SubCell"/>
</dbReference>
<dbReference type="EnsemblProtists" id="PYU1_T011522">
    <property type="protein sequence ID" value="PYU1_T011522"/>
    <property type="gene ID" value="PYU1_G011496"/>
</dbReference>
<dbReference type="Gene3D" id="1.20.120.350">
    <property type="entry name" value="Voltage-gated potassium channels. Chain C"/>
    <property type="match status" value="2"/>
</dbReference>
<evidence type="ECO:0000256" key="8">
    <source>
        <dbReference type="ARBA" id="ARBA00023136"/>
    </source>
</evidence>
<dbReference type="InterPro" id="IPR044581">
    <property type="entry name" value="TPC1_plant"/>
</dbReference>
<feature type="transmembrane region" description="Helical" evidence="11">
    <location>
        <begin position="1085"/>
        <end position="1105"/>
    </location>
</feature>
<dbReference type="GO" id="GO:0005245">
    <property type="term" value="F:voltage-gated calcium channel activity"/>
    <property type="evidence" value="ECO:0007669"/>
    <property type="project" value="InterPro"/>
</dbReference>
<dbReference type="VEuPathDB" id="FungiDB:PYU1_G011496"/>
<keyword evidence="2" id="KW-0813">Transport</keyword>
<dbReference type="InParanoid" id="K3X2S3"/>
<feature type="transmembrane region" description="Helical" evidence="11">
    <location>
        <begin position="783"/>
        <end position="802"/>
    </location>
</feature>
<feature type="transmembrane region" description="Helical" evidence="11">
    <location>
        <begin position="367"/>
        <end position="391"/>
    </location>
</feature>
<accession>K3X2S3</accession>
<reference evidence="15" key="2">
    <citation type="submission" date="2010-04" db="EMBL/GenBank/DDBJ databases">
        <authorList>
            <person name="Buell R."/>
            <person name="Hamilton J."/>
            <person name="Hostetler J."/>
        </authorList>
    </citation>
    <scope>NUCLEOTIDE SEQUENCE [LARGE SCALE GENOMIC DNA]</scope>
    <source>
        <strain evidence="15">DAOM:BR144</strain>
    </source>
</reference>
<dbReference type="OMA" id="IMITMSH"/>
<evidence type="ECO:0000259" key="12">
    <source>
        <dbReference type="Pfam" id="PF00324"/>
    </source>
</evidence>
<feature type="domain" description="Ion transport" evidence="13">
    <location>
        <begin position="665"/>
        <end position="878"/>
    </location>
</feature>
<evidence type="ECO:0000259" key="13">
    <source>
        <dbReference type="Pfam" id="PF00520"/>
    </source>
</evidence>
<feature type="transmembrane region" description="Helical" evidence="11">
    <location>
        <begin position="289"/>
        <end position="310"/>
    </location>
</feature>
<evidence type="ECO:0000256" key="4">
    <source>
        <dbReference type="ARBA" id="ARBA00022737"/>
    </source>
</evidence>
<evidence type="ECO:0000313" key="14">
    <source>
        <dbReference type="EnsemblProtists" id="PYU1_T011522"/>
    </source>
</evidence>
<keyword evidence="3 11" id="KW-0812">Transmembrane</keyword>
<evidence type="ECO:0000256" key="6">
    <source>
        <dbReference type="ARBA" id="ARBA00022989"/>
    </source>
</evidence>
<feature type="transmembrane region" description="Helical" evidence="11">
    <location>
        <begin position="480"/>
        <end position="508"/>
    </location>
</feature>
<sequence>MYGTVGGNAPPRAAGNTPELLIETNVKPPLPPPRGLAAPAVSTSDIAPSSSRSDLFLEVPAEAEVDRVAARKKQRNIFIPVVCSIFGVIIFMRLGVLVGTLGLLYAWLVIAVAFAITLLTIGSVSALASASFTEYSRAGHVDISGSFYNLIRRSLGRHLGQLIGVMLYMSFAVATAYYLLGFSEITMFYMGIFATTHTLPWNADGSWVTVIIASTLLALFTFLYSVGVKASRRVVRFVFIVVLVAVACNILFLLVANPGTHTGFSVAHLRENARLETSLNRLITMFSTFFPAFCGVLAGTSLAENISVYFPYPVLLLTSPASMAAKQPRQLVLGVHKALFFSFFVYVVLSSVLAASVDNATLRQEALIVPVVVDSILGVPLVYFGIVFATLSSALSNIMGGSSILKTLLLSPSAAEDTITHVTGDRVIAISVIVINILDILPAFLLTFFVLNFACFFQAVSSSTFSPTFRMYSRWTALLGAILSLVAFFLVISTILFVVVGVFVVGYVSFYRHELPSLVERMYVAQRRARRTHVTRSMRSGSVLDTIVDENGEIITPLTSLFSPKAGAKDDEEDAESEKKRFELAAQYVRDAIHGRFLGEEYLIEGLHKTHFKRMYHALSFVRTANMAILLALAFFETPSWCFFAINCGDPTKVLTWELPVLSQQTTITIELVCLSLLAIEMTLKYTYMGQRLYFVNKWHVMQLICLLADFASVLIVVFVPKTAAAAATHSVEKHSHLREEIEGMKPLVLAPLIRPILLLSMSHKLRSGFSSLVRALPRFADGLLTITVLIVIYAVCGMVLFEGTDEGTTYFNNFPDACLNLLILLTTANFPDVMMPIYSQVRAGSLFFVSFLMVGQLLVMNLVFASVYQNYRQEVAQRAMDYVEQRFQALQVAFQLLPEIVDDEDKPDTFGDDKVITRAVYERLLSEILRPAFSLFHDTKKLNKKKNKVVKKNVGFVRLMSDIDKQNGITFEQFFLLIKGFAARQKSAQKKPKKILKRQNTLRVVSWMQNAVEKGWFDTVVDGLILVNLFTILVETQAKIAGQEGAYLTWERWMPLFSAAYLVEMCIKMYFYGFGRYFDQLRNVYDCVVTIIISIAEVSIHVHYGDAMGWEWVRFLLLLRFLRCLRLLVALKSLSSMFAIVVRLIPAFTTLYGMLGIVLAEYAAIGMQVFGGKLVLGDPRLARITYGTANYYSNNFNDFASSLVTLFELLIVNNWYVTMEGAEVVTSKWSRIFFISFYIIGVVMVLSLVVAFVVEAYFEDAASTESKASTPTSGSSSTATNLSLNRSSSSSVSESPRDSGRDGHDGHSMQQRLVRRKSLKLCPRADSIYVEDFL</sequence>
<dbReference type="SUPFAM" id="SSF81324">
    <property type="entry name" value="Voltage-gated potassium channels"/>
    <property type="match status" value="2"/>
</dbReference>
<evidence type="ECO:0000256" key="10">
    <source>
        <dbReference type="SAM" id="MobiDB-lite"/>
    </source>
</evidence>
<feature type="region of interest" description="Disordered" evidence="10">
    <location>
        <begin position="1267"/>
        <end position="1313"/>
    </location>
</feature>
<evidence type="ECO:0000313" key="15">
    <source>
        <dbReference type="Proteomes" id="UP000019132"/>
    </source>
</evidence>
<feature type="transmembrane region" description="Helical" evidence="11">
    <location>
        <begin position="1142"/>
        <end position="1166"/>
    </location>
</feature>
<reference evidence="15" key="1">
    <citation type="journal article" date="2010" name="Genome Biol.">
        <title>Genome sequence of the necrotrophic plant pathogen Pythium ultimum reveals original pathogenicity mechanisms and effector repertoire.</title>
        <authorList>
            <person name="Levesque C.A."/>
            <person name="Brouwer H."/>
            <person name="Cano L."/>
            <person name="Hamilton J.P."/>
            <person name="Holt C."/>
            <person name="Huitema E."/>
            <person name="Raffaele S."/>
            <person name="Robideau G.P."/>
            <person name="Thines M."/>
            <person name="Win J."/>
            <person name="Zerillo M.M."/>
            <person name="Beakes G.W."/>
            <person name="Boore J.L."/>
            <person name="Busam D."/>
            <person name="Dumas B."/>
            <person name="Ferriera S."/>
            <person name="Fuerstenberg S.I."/>
            <person name="Gachon C.M."/>
            <person name="Gaulin E."/>
            <person name="Govers F."/>
            <person name="Grenville-Briggs L."/>
            <person name="Horner N."/>
            <person name="Hostetler J."/>
            <person name="Jiang R.H."/>
            <person name="Johnson J."/>
            <person name="Krajaejun T."/>
            <person name="Lin H."/>
            <person name="Meijer H.J."/>
            <person name="Moore B."/>
            <person name="Morris P."/>
            <person name="Phuntmart V."/>
            <person name="Puiu D."/>
            <person name="Shetty J."/>
            <person name="Stajich J.E."/>
            <person name="Tripathy S."/>
            <person name="Wawra S."/>
            <person name="van West P."/>
            <person name="Whitty B.R."/>
            <person name="Coutinho P.M."/>
            <person name="Henrissat B."/>
            <person name="Martin F."/>
            <person name="Thomas P.D."/>
            <person name="Tyler B.M."/>
            <person name="De Vries R.P."/>
            <person name="Kamoun S."/>
            <person name="Yandell M."/>
            <person name="Tisserat N."/>
            <person name="Buell C.R."/>
        </authorList>
    </citation>
    <scope>NUCLEOTIDE SEQUENCE</scope>
    <source>
        <strain evidence="15">DAOM:BR144</strain>
    </source>
</reference>
<feature type="transmembrane region" description="Helical" evidence="11">
    <location>
        <begin position="207"/>
        <end position="227"/>
    </location>
</feature>
<feature type="domain" description="Ion transport" evidence="13">
    <location>
        <begin position="1017"/>
        <end position="1263"/>
    </location>
</feature>